<name>A0A840HV22_9SPHN</name>
<keyword evidence="3" id="KW-0804">Transcription</keyword>
<dbReference type="GO" id="GO:0043565">
    <property type="term" value="F:sequence-specific DNA binding"/>
    <property type="evidence" value="ECO:0007669"/>
    <property type="project" value="InterPro"/>
</dbReference>
<dbReference type="Proteomes" id="UP000575068">
    <property type="component" value="Unassembled WGS sequence"/>
</dbReference>
<evidence type="ECO:0000259" key="4">
    <source>
        <dbReference type="PROSITE" id="PS01124"/>
    </source>
</evidence>
<evidence type="ECO:0000256" key="3">
    <source>
        <dbReference type="ARBA" id="ARBA00023163"/>
    </source>
</evidence>
<dbReference type="SUPFAM" id="SSF46689">
    <property type="entry name" value="Homeodomain-like"/>
    <property type="match status" value="1"/>
</dbReference>
<comment type="caution">
    <text evidence="5">The sequence shown here is derived from an EMBL/GenBank/DDBJ whole genome shotgun (WGS) entry which is preliminary data.</text>
</comment>
<dbReference type="PANTHER" id="PTHR43280:SF31">
    <property type="entry name" value="TRANSCRIPTIONAL REGULATORY PROTEIN"/>
    <property type="match status" value="1"/>
</dbReference>
<dbReference type="EMBL" id="JACHOV010000006">
    <property type="protein sequence ID" value="MBB4641437.1"/>
    <property type="molecule type" value="Genomic_DNA"/>
</dbReference>
<accession>A0A840HV22</accession>
<proteinExistence type="predicted"/>
<dbReference type="Gene3D" id="1.10.10.60">
    <property type="entry name" value="Homeodomain-like"/>
    <property type="match status" value="1"/>
</dbReference>
<feature type="domain" description="HTH araC/xylS-type" evidence="4">
    <location>
        <begin position="216"/>
        <end position="317"/>
    </location>
</feature>
<gene>
    <name evidence="5" type="ORF">HNQ99_001746</name>
</gene>
<evidence type="ECO:0000256" key="1">
    <source>
        <dbReference type="ARBA" id="ARBA00023015"/>
    </source>
</evidence>
<protein>
    <submittedName>
        <fullName evidence="5">AraC-like DNA-binding protein</fullName>
    </submittedName>
</protein>
<dbReference type="InterPro" id="IPR018060">
    <property type="entry name" value="HTH_AraC"/>
</dbReference>
<dbReference type="GO" id="GO:0003700">
    <property type="term" value="F:DNA-binding transcription factor activity"/>
    <property type="evidence" value="ECO:0007669"/>
    <property type="project" value="InterPro"/>
</dbReference>
<evidence type="ECO:0000256" key="2">
    <source>
        <dbReference type="ARBA" id="ARBA00023125"/>
    </source>
</evidence>
<dbReference type="SMART" id="SM00342">
    <property type="entry name" value="HTH_ARAC"/>
    <property type="match status" value="1"/>
</dbReference>
<sequence length="341" mass="38160">MQRLFCTKGRTAPEVSDYWAAIAAREFYDGTVEFDAPGTPDFSFDKALSYPVSLTKLSSTSGISYRRTQQDIRKNNVGFRVIWFVRRGSLQIVRSQGTCDVDEGYAAIVDSGPPFYNRVTPDSQGVHESCQLIIPASLFLTHLQEADKLAAPFSLNTPEGQVVLHLLDLLIRDGENLSRRTALPLSESLLEAIADCMGYRSASLPRRQRLVDKRLADIENYILMNLSDPDLCYDRVAASCGISPRYLCYVLKANNTSFSELLWKNRLPKARDLLVAPATRDYPIHEIAFMSGFKSAAHFSRMFKAAYGCPPREFRMAGVQPKLADFGQIGVDLHMLERIAA</sequence>
<evidence type="ECO:0000313" key="5">
    <source>
        <dbReference type="EMBL" id="MBB4641437.1"/>
    </source>
</evidence>
<dbReference type="PROSITE" id="PS00041">
    <property type="entry name" value="HTH_ARAC_FAMILY_1"/>
    <property type="match status" value="1"/>
</dbReference>
<dbReference type="RefSeq" id="WP_184475256.1">
    <property type="nucleotide sequence ID" value="NZ_JACHOV010000006.1"/>
</dbReference>
<keyword evidence="2 5" id="KW-0238">DNA-binding</keyword>
<dbReference type="InterPro" id="IPR020449">
    <property type="entry name" value="Tscrpt_reg_AraC-type_HTH"/>
</dbReference>
<dbReference type="InterPro" id="IPR018062">
    <property type="entry name" value="HTH_AraC-typ_CS"/>
</dbReference>
<dbReference type="Pfam" id="PF14525">
    <property type="entry name" value="AraC_binding_2"/>
    <property type="match status" value="1"/>
</dbReference>
<dbReference type="AlphaFoldDB" id="A0A840HV22"/>
<reference evidence="5 6" key="1">
    <citation type="submission" date="2020-08" db="EMBL/GenBank/DDBJ databases">
        <title>Genomic Encyclopedia of Type Strains, Phase IV (KMG-IV): sequencing the most valuable type-strain genomes for metagenomic binning, comparative biology and taxonomic classification.</title>
        <authorList>
            <person name="Goeker M."/>
        </authorList>
    </citation>
    <scope>NUCLEOTIDE SEQUENCE [LARGE SCALE GENOMIC DNA]</scope>
    <source>
        <strain evidence="5 6">DSM 7465</strain>
    </source>
</reference>
<keyword evidence="1" id="KW-0805">Transcription regulation</keyword>
<keyword evidence="6" id="KW-1185">Reference proteome</keyword>
<dbReference type="Pfam" id="PF12833">
    <property type="entry name" value="HTH_18"/>
    <property type="match status" value="1"/>
</dbReference>
<dbReference type="InterPro" id="IPR009057">
    <property type="entry name" value="Homeodomain-like_sf"/>
</dbReference>
<dbReference type="PROSITE" id="PS01124">
    <property type="entry name" value="HTH_ARAC_FAMILY_2"/>
    <property type="match status" value="1"/>
</dbReference>
<evidence type="ECO:0000313" key="6">
    <source>
        <dbReference type="Proteomes" id="UP000575068"/>
    </source>
</evidence>
<dbReference type="PANTHER" id="PTHR43280">
    <property type="entry name" value="ARAC-FAMILY TRANSCRIPTIONAL REGULATOR"/>
    <property type="match status" value="1"/>
</dbReference>
<dbReference type="InterPro" id="IPR035418">
    <property type="entry name" value="AraC-bd_2"/>
</dbReference>
<organism evidence="5 6">
    <name type="scientific">Rhizorhapis suberifaciens</name>
    <name type="common">corky root of lettuce</name>
    <dbReference type="NCBI Taxonomy" id="13656"/>
    <lineage>
        <taxon>Bacteria</taxon>
        <taxon>Pseudomonadati</taxon>
        <taxon>Pseudomonadota</taxon>
        <taxon>Alphaproteobacteria</taxon>
        <taxon>Sphingomonadales</taxon>
        <taxon>Sphingomonadaceae</taxon>
        <taxon>Rhizorhapis</taxon>
    </lineage>
</organism>
<dbReference type="PRINTS" id="PR00032">
    <property type="entry name" value="HTHARAC"/>
</dbReference>